<evidence type="ECO:0000313" key="4">
    <source>
        <dbReference type="Proteomes" id="UP000000852"/>
    </source>
</evidence>
<dbReference type="RefSeq" id="WP_015807615.1">
    <property type="nucleotide sequence ID" value="NC_013061.1"/>
</dbReference>
<dbReference type="EMBL" id="CP001681">
    <property type="protein sequence ID" value="ACU04001.1"/>
    <property type="molecule type" value="Genomic_DNA"/>
</dbReference>
<feature type="domain" description="DUF4209" evidence="2">
    <location>
        <begin position="455"/>
        <end position="544"/>
    </location>
</feature>
<evidence type="ECO:0000259" key="2">
    <source>
        <dbReference type="Pfam" id="PF13910"/>
    </source>
</evidence>
<proteinExistence type="predicted"/>
<keyword evidence="1" id="KW-0812">Transmembrane</keyword>
<dbReference type="AlphaFoldDB" id="C6XVD5"/>
<sequence length="554" mass="63250">MLVFGTEMHVVTLLFVLLELIMFGIQLGYYFNQPDNKARFYYLILLFLLLLYNITGGLFPDKEITSISLHLQTIIAYGSGLVWDFTKYVTEKKPLATVARIYINALNRIANERYYKVEVYVFTKLKRALSIAILLKDKVLISECKNTIIAFEDTVSVDNLPGIWGHAFDMLVFNKQVGLTVSEEKSIIDELEAKLHRLLSFDQPDLIHYIWAAQNSATRLGDYYRKKSDKTAVKRVISKFALSSILANKDSSVAQVAGNAEEIYKLYMKYNMKEEAADMLLKVRDHSTKVPAEMKRVGAEITIPNEKLKEYLDGMTSGSLEESLYRLLITYIPVTETATKQLQDKSRKAPISYLFTQQLVDNKGRVITTIPPLAEDFESHLLREISNDMVIQAITLNILIDNLIDKYGLNSSDILLMLKECPVIYGNRIKIIEKGLDAYFAGDFLVAVHLIVPQIEEAIRNVVELAGGNVLKESRSGGFHVRTFDDILRDPIISEALDPELVNYYKILFTDQRGWNLRNNVCHGMTNFEEFNYQTADRLIHALLCLSFIKEIEE</sequence>
<keyword evidence="1" id="KW-1133">Transmembrane helix</keyword>
<dbReference type="Pfam" id="PF13910">
    <property type="entry name" value="DUF4209"/>
    <property type="match status" value="1"/>
</dbReference>
<dbReference type="KEGG" id="phe:Phep_1792"/>
<feature type="transmembrane region" description="Helical" evidence="1">
    <location>
        <begin position="40"/>
        <end position="59"/>
    </location>
</feature>
<feature type="transmembrane region" description="Helical" evidence="1">
    <location>
        <begin position="12"/>
        <end position="31"/>
    </location>
</feature>
<dbReference type="Proteomes" id="UP000000852">
    <property type="component" value="Chromosome"/>
</dbReference>
<keyword evidence="4" id="KW-1185">Reference proteome</keyword>
<accession>C6XVD5</accession>
<organism evidence="3 4">
    <name type="scientific">Pedobacter heparinus (strain ATCC 13125 / DSM 2366 / CIP 104194 / JCM 7457 / NBRC 12017 / NCIMB 9290 / NRRL B-14731 / HIM 762-3)</name>
    <dbReference type="NCBI Taxonomy" id="485917"/>
    <lineage>
        <taxon>Bacteria</taxon>
        <taxon>Pseudomonadati</taxon>
        <taxon>Bacteroidota</taxon>
        <taxon>Sphingobacteriia</taxon>
        <taxon>Sphingobacteriales</taxon>
        <taxon>Sphingobacteriaceae</taxon>
        <taxon>Pedobacter</taxon>
    </lineage>
</organism>
<reference evidence="3 4" key="1">
    <citation type="journal article" date="2009" name="Stand. Genomic Sci.">
        <title>Complete genome sequence of Pedobacter heparinus type strain (HIM 762-3).</title>
        <authorList>
            <person name="Han C."/>
            <person name="Spring S."/>
            <person name="Lapidus A."/>
            <person name="Del Rio T.G."/>
            <person name="Tice H."/>
            <person name="Copeland A."/>
            <person name="Cheng J.F."/>
            <person name="Lucas S."/>
            <person name="Chen F."/>
            <person name="Nolan M."/>
            <person name="Bruce D."/>
            <person name="Goodwin L."/>
            <person name="Pitluck S."/>
            <person name="Ivanova N."/>
            <person name="Mavromatis K."/>
            <person name="Mikhailova N."/>
            <person name="Pati A."/>
            <person name="Chen A."/>
            <person name="Palaniappan K."/>
            <person name="Land M."/>
            <person name="Hauser L."/>
            <person name="Chang Y.J."/>
            <person name="Jeffries C.C."/>
            <person name="Saunders E."/>
            <person name="Chertkov O."/>
            <person name="Brettin T."/>
            <person name="Goker M."/>
            <person name="Rohde M."/>
            <person name="Bristow J."/>
            <person name="Eisen J.A."/>
            <person name="Markowitz V."/>
            <person name="Hugenholtz P."/>
            <person name="Kyrpides N.C."/>
            <person name="Klenk H.P."/>
            <person name="Detter J.C."/>
        </authorList>
    </citation>
    <scope>NUCLEOTIDE SEQUENCE [LARGE SCALE GENOMIC DNA]</scope>
    <source>
        <strain evidence="4">ATCC 13125 / DSM 2366 / CIP 104194 / JCM 7457 / NBRC 12017 / NCIMB 9290 / NRRL B-14731 / HIM 762-3</strain>
    </source>
</reference>
<name>C6XVD5_PEDHD</name>
<dbReference type="eggNOG" id="COG1384">
    <property type="taxonomic scope" value="Bacteria"/>
</dbReference>
<gene>
    <name evidence="3" type="ordered locus">Phep_1792</name>
</gene>
<evidence type="ECO:0000313" key="3">
    <source>
        <dbReference type="EMBL" id="ACU04001.1"/>
    </source>
</evidence>
<dbReference type="OrthoDB" id="966138at2"/>
<dbReference type="STRING" id="485917.Phep_1792"/>
<dbReference type="HOGENOM" id="CLU_031788_1_0_10"/>
<keyword evidence="1" id="KW-0472">Membrane</keyword>
<dbReference type="eggNOG" id="COG2197">
    <property type="taxonomic scope" value="Bacteria"/>
</dbReference>
<evidence type="ECO:0000256" key="1">
    <source>
        <dbReference type="SAM" id="Phobius"/>
    </source>
</evidence>
<protein>
    <recommendedName>
        <fullName evidence="2">DUF4209 domain-containing protein</fullName>
    </recommendedName>
</protein>
<dbReference type="InterPro" id="IPR025209">
    <property type="entry name" value="DUF4209"/>
</dbReference>